<dbReference type="KEGG" id="fsc:FSU_0630"/>
<evidence type="ECO:0000313" key="5">
    <source>
        <dbReference type="EMBL" id="ADL26581.1"/>
    </source>
</evidence>
<dbReference type="Proteomes" id="UP000000517">
    <property type="component" value="Chromosome"/>
</dbReference>
<sequence length="461" mass="52244">MKLWWQNTLFCVVAVLLLGAVLCCASECRIVRVEWVGDHSEFEELSMNDVVGAPCDSWRGAKQKLLRYYEDKGFLGAKLQVAVDSAGVMRCEFVRGSAWVWARPENLDSGATDVDVFARLTGLELGGKVSLSDLERSERKMARLGYYEKTADVRLFRDPVRNRIIPAYSMRAVPISAAEGFLTYSSDDNVWEGKINLDLYNILGTGRDLQMEGYSQSDSRRLEGLYRERFIFGTSWDVVVRGFFEDDSLSRNSRLELGVSRNIGFSFDVAAFVGIGNDEKSSTLELSYISFDRSVLPRSGMSVDLSLAWMMDRPDSLDSYLRLQSSLVYYLPLWKNFIVRYSAAAGAMLPSGGAFAREDLFSLGGINSFKGMMYGFMRTRAYGFSQAAFLWQDGYDLSIELFFQPGLYRRMKPFHGWASEHDYGIGFTQYRKSWSFSIYYALRNGCDYLDGVLGFGVKTLF</sequence>
<reference evidence="6" key="2">
    <citation type="submission" date="2010-08" db="EMBL/GenBank/DDBJ databases">
        <title>Complete sequence of Fibrobacter succinogenes subsp. succinogenes S85.</title>
        <authorList>
            <person name="Durkin A.S."/>
            <person name="Nelson K.E."/>
            <person name="Morrison M."/>
            <person name="Forsberg C.W."/>
            <person name="Wilson D.B."/>
            <person name="Russell J.B."/>
            <person name="Cann I.K.O."/>
            <person name="Mackie R.I."/>
            <person name="White B.A."/>
        </authorList>
    </citation>
    <scope>NUCLEOTIDE SEQUENCE [LARGE SCALE GENOMIC DNA]</scope>
    <source>
        <strain evidence="6">ATCC 19169 / S85</strain>
    </source>
</reference>
<dbReference type="EMBL" id="CP002158">
    <property type="protein sequence ID" value="ADL26581.1"/>
    <property type="molecule type" value="Genomic_DNA"/>
</dbReference>
<evidence type="ECO:0000313" key="4">
    <source>
        <dbReference type="EMBL" id="ACX73835.1"/>
    </source>
</evidence>
<keyword evidence="7" id="KW-1185">Reference proteome</keyword>
<dbReference type="KEGG" id="fsu:Fisuc_0223"/>
<proteinExistence type="predicted"/>
<dbReference type="HOGENOM" id="CLU_592829_0_0_0"/>
<dbReference type="Gene3D" id="2.40.160.50">
    <property type="entry name" value="membrane protein fhac: a member of the omp85/tpsb transporter family"/>
    <property type="match status" value="1"/>
</dbReference>
<name>C9RJX2_FIBSS</name>
<dbReference type="InterPro" id="IPR000184">
    <property type="entry name" value="Bac_surfAg_D15"/>
</dbReference>
<feature type="domain" description="Bacterial surface antigen (D15)" evidence="3">
    <location>
        <begin position="281"/>
        <end position="382"/>
    </location>
</feature>
<dbReference type="AlphaFoldDB" id="C9RJX2"/>
<evidence type="ECO:0000313" key="7">
    <source>
        <dbReference type="Proteomes" id="UP000001497"/>
    </source>
</evidence>
<dbReference type="Pfam" id="PF01103">
    <property type="entry name" value="Omp85"/>
    <property type="match status" value="1"/>
</dbReference>
<keyword evidence="2" id="KW-0472">Membrane</keyword>
<evidence type="ECO:0000313" key="6">
    <source>
        <dbReference type="Proteomes" id="UP000000517"/>
    </source>
</evidence>
<evidence type="ECO:0000259" key="3">
    <source>
        <dbReference type="Pfam" id="PF01103"/>
    </source>
</evidence>
<reference evidence="5" key="3">
    <citation type="submission" date="2010-08" db="EMBL/GenBank/DDBJ databases">
        <authorList>
            <person name="Durkin A.S."/>
            <person name="Nelson K.E."/>
            <person name="Morrison M."/>
            <person name="Forsberg C.W."/>
            <person name="Wilson D.B."/>
            <person name="Russell J.B."/>
            <person name="Cann I.K.O."/>
            <person name="Mackie R.I."/>
            <person name="White B.A."/>
        </authorList>
    </citation>
    <scope>NUCLEOTIDE SEQUENCE</scope>
    <source>
        <strain evidence="5">S85</strain>
    </source>
</reference>
<dbReference type="RefSeq" id="WP_012820065.1">
    <property type="nucleotide sequence ID" value="NC_013410.1"/>
</dbReference>
<accession>C9RJX2</accession>
<dbReference type="Proteomes" id="UP000001497">
    <property type="component" value="Chromosome"/>
</dbReference>
<comment type="subcellular location">
    <subcellularLocation>
        <location evidence="1">Membrane</location>
    </subcellularLocation>
</comment>
<gene>
    <name evidence="4" type="ordered locus">Fisuc_0223</name>
    <name evidence="5" type="ordered locus">FSU_0630</name>
</gene>
<evidence type="ECO:0000256" key="1">
    <source>
        <dbReference type="ARBA" id="ARBA00004370"/>
    </source>
</evidence>
<organism evidence="5 6">
    <name type="scientific">Fibrobacter succinogenes (strain ATCC 19169 / S85)</name>
    <dbReference type="NCBI Taxonomy" id="59374"/>
    <lineage>
        <taxon>Bacteria</taxon>
        <taxon>Pseudomonadati</taxon>
        <taxon>Fibrobacterota</taxon>
        <taxon>Fibrobacteria</taxon>
        <taxon>Fibrobacterales</taxon>
        <taxon>Fibrobacteraceae</taxon>
        <taxon>Fibrobacter</taxon>
    </lineage>
</organism>
<dbReference type="EMBL" id="CP001792">
    <property type="protein sequence ID" value="ACX73835.1"/>
    <property type="molecule type" value="Genomic_DNA"/>
</dbReference>
<protein>
    <submittedName>
        <fullName evidence="4">Outer membrane protein/protective antigen OMA87-like protein</fullName>
    </submittedName>
</protein>
<dbReference type="GO" id="GO:0019867">
    <property type="term" value="C:outer membrane"/>
    <property type="evidence" value="ECO:0007669"/>
    <property type="project" value="InterPro"/>
</dbReference>
<dbReference type="OrthoDB" id="9810053at2"/>
<dbReference type="STRING" id="59374.FSU_0630"/>
<dbReference type="eggNOG" id="COG4775">
    <property type="taxonomic scope" value="Bacteria"/>
</dbReference>
<evidence type="ECO:0000256" key="2">
    <source>
        <dbReference type="ARBA" id="ARBA00023136"/>
    </source>
</evidence>
<reference evidence="4 7" key="1">
    <citation type="submission" date="2009-10" db="EMBL/GenBank/DDBJ databases">
        <title>Complete sequence of Fibrobacter succinogenes subsp. succinogenes S85.</title>
        <authorList>
            <consortium name="US DOE Joint Genome Institute"/>
            <person name="Lucas S."/>
            <person name="Copeland A."/>
            <person name="Lapidus A."/>
            <person name="Glavina del Rio T."/>
            <person name="Tice H."/>
            <person name="Bruce D."/>
            <person name="Goodwin L."/>
            <person name="Pitluck S."/>
            <person name="Chertkov O."/>
            <person name="Detter J.C."/>
            <person name="Han C."/>
            <person name="Tapia R."/>
            <person name="Larimer F."/>
            <person name="Land M."/>
            <person name="Hauser L."/>
            <person name="Kyrpides N."/>
            <person name="Mikhailova N."/>
            <person name="Weimer P.J."/>
            <person name="Stevenson D.M."/>
            <person name="Boyum J."/>
            <person name="Brumm P.I."/>
            <person name="Mead D."/>
        </authorList>
    </citation>
    <scope>NUCLEOTIDE SEQUENCE [LARGE SCALE GENOMIC DNA]</scope>
    <source>
        <strain evidence="7">ATCC 19169 / S85</strain>
        <strain evidence="4">S85</strain>
    </source>
</reference>